<dbReference type="Pfam" id="PF14534">
    <property type="entry name" value="DUF4440"/>
    <property type="match status" value="1"/>
</dbReference>
<gene>
    <name evidence="2" type="ordered locus">CCNA_02655</name>
</gene>
<dbReference type="PATRIC" id="fig|565050.3.peg.2603"/>
<dbReference type="OrthoDB" id="122531at2"/>
<dbReference type="InterPro" id="IPR032710">
    <property type="entry name" value="NTF2-like_dom_sf"/>
</dbReference>
<dbReference type="Proteomes" id="UP000001364">
    <property type="component" value="Chromosome"/>
</dbReference>
<protein>
    <submittedName>
        <fullName evidence="2">NTF2 superfamily protein</fullName>
    </submittedName>
</protein>
<proteinExistence type="predicted"/>
<reference evidence="2 3" key="1">
    <citation type="journal article" date="2010" name="J. Bacteriol.">
        <title>The genetic basis of laboratory adaptation in Caulobacter crescentus.</title>
        <authorList>
            <person name="Marks M.E."/>
            <person name="Castro-Rojas C.M."/>
            <person name="Teiling C."/>
            <person name="Du L."/>
            <person name="Kapatral V."/>
            <person name="Walunas T.L."/>
            <person name="Crosson S."/>
        </authorList>
    </citation>
    <scope>NUCLEOTIDE SEQUENCE [LARGE SCALE GENOMIC DNA]</scope>
    <source>
        <strain evidence="3">NA1000 / CB15N</strain>
    </source>
</reference>
<dbReference type="NCBIfam" id="TIGR02246">
    <property type="entry name" value="SgcJ/EcaC family oxidoreductase"/>
    <property type="match status" value="1"/>
</dbReference>
<feature type="domain" description="DUF4440" evidence="1">
    <location>
        <begin position="36"/>
        <end position="149"/>
    </location>
</feature>
<dbReference type="SUPFAM" id="SSF54427">
    <property type="entry name" value="NTF2-like"/>
    <property type="match status" value="1"/>
</dbReference>
<dbReference type="InterPro" id="IPR011944">
    <property type="entry name" value="Steroid_delta5-4_isomerase"/>
</dbReference>
<dbReference type="GeneID" id="7332758"/>
<dbReference type="InterPro" id="IPR027843">
    <property type="entry name" value="DUF4440"/>
</dbReference>
<dbReference type="KEGG" id="ccs:CCNA_02655"/>
<evidence type="ECO:0000259" key="1">
    <source>
        <dbReference type="Pfam" id="PF14534"/>
    </source>
</evidence>
<dbReference type="Gene3D" id="3.10.450.50">
    <property type="match status" value="1"/>
</dbReference>
<evidence type="ECO:0000313" key="3">
    <source>
        <dbReference type="Proteomes" id="UP000001364"/>
    </source>
</evidence>
<sequence>MAGEDADMIDRRTMLMAGGLAMTTTMAKAGEGTDAIQALIQAYFTAWNTNAPERFAEIFWPDGSWVNVVGMHWRGRDQIVFAHTAFLKTIFKDCKQELVTIEARTIAPGSALAVVTLIQDAYVTPDGRQMPRAHDRLTLLAVEREGVWRFIHGHNTIVNPDAANNDPVLRMKPA</sequence>
<dbReference type="HOGENOM" id="CLU_1537318_0_0_5"/>
<keyword evidence="3" id="KW-1185">Reference proteome</keyword>
<dbReference type="AlphaFoldDB" id="A0A0H3CAB4"/>
<dbReference type="RefSeq" id="WP_010920428.1">
    <property type="nucleotide sequence ID" value="NC_011916.1"/>
</dbReference>
<name>A0A0H3CAB4_CAUVN</name>
<dbReference type="SMR" id="A0A0H3CAB4"/>
<dbReference type="EMBL" id="CP001340">
    <property type="protein sequence ID" value="ACL96120.1"/>
    <property type="molecule type" value="Genomic_DNA"/>
</dbReference>
<accession>A0A0H3CAB4</accession>
<organism evidence="2 3">
    <name type="scientific">Caulobacter vibrioides (strain NA1000 / CB15N)</name>
    <name type="common">Caulobacter crescentus</name>
    <dbReference type="NCBI Taxonomy" id="565050"/>
    <lineage>
        <taxon>Bacteria</taxon>
        <taxon>Pseudomonadati</taxon>
        <taxon>Pseudomonadota</taxon>
        <taxon>Alphaproteobacteria</taxon>
        <taxon>Caulobacterales</taxon>
        <taxon>Caulobacteraceae</taxon>
        <taxon>Caulobacter</taxon>
    </lineage>
</organism>
<dbReference type="RefSeq" id="YP_002518028.1">
    <property type="nucleotide sequence ID" value="NC_011916.1"/>
</dbReference>
<evidence type="ECO:0000313" key="2">
    <source>
        <dbReference type="EMBL" id="ACL96120.1"/>
    </source>
</evidence>